<dbReference type="InterPro" id="IPR029058">
    <property type="entry name" value="AB_hydrolase_fold"/>
</dbReference>
<protein>
    <recommendedName>
        <fullName evidence="1">Serine aminopeptidase S33 domain-containing protein</fullName>
    </recommendedName>
</protein>
<dbReference type="PANTHER" id="PTHR42886">
    <property type="entry name" value="RE40534P-RELATED"/>
    <property type="match status" value="1"/>
</dbReference>
<dbReference type="InterPro" id="IPR022742">
    <property type="entry name" value="Hydrolase_4"/>
</dbReference>
<dbReference type="Gramene" id="Pp3c3_37200V3.4">
    <property type="protein sequence ID" value="Pp3c3_37200V3.4"/>
    <property type="gene ID" value="Pp3c3_37200"/>
</dbReference>
<dbReference type="SUPFAM" id="SSF53474">
    <property type="entry name" value="alpha/beta-Hydrolases"/>
    <property type="match status" value="1"/>
</dbReference>
<sequence length="387" mass="42368">MTTMTQSTVLPCSTQTPLPSAAFCVSPSQSFAFVCRVSPPVIAHSLIGRAVCVRHCSHSLEARLRWKQSFRASSDFWVELQGHESQRDSFDFSAFGVRNRDCQKLKLRCRAMADPSAKEAGGLPAQEFTFTNKNGQRLKGLLVDGGAGSKEVCILCHGFRSSKQSGTLSAISAGLAEAGVSTFRFDFSGNGESEGKFAYGNYWQEVEDLRAAFEFWTSKGSRVVCVAGHSKGGNCVVLYASKYHDVPCVINISGRFALEKGILERFGGQEGLKKLEDEGVLDIKDAAGNVEYQVTKADLRDRLTTNMHAACLAIPESTRVLTIHGTNDEIIPADDAYQFAQRISTHKLVLVKDADHSYRGHQSQLVKHVLEFLKETSALQESSALQT</sequence>
<dbReference type="OMA" id="NYTAHRK"/>
<dbReference type="RefSeq" id="XP_024370428.1">
    <property type="nucleotide sequence ID" value="XM_024514660.2"/>
</dbReference>
<evidence type="ECO:0000313" key="4">
    <source>
        <dbReference type="Proteomes" id="UP000006727"/>
    </source>
</evidence>
<dbReference type="EnsemblPlants" id="Pp3c3_37200V3.6">
    <property type="protein sequence ID" value="Pp3c3_37200V3.6"/>
    <property type="gene ID" value="Pp3c3_37200"/>
</dbReference>
<evidence type="ECO:0000313" key="3">
    <source>
        <dbReference type="EnsemblPlants" id="Pp3c3_37200V3.1"/>
    </source>
</evidence>
<accession>A0A2K1KXI7</accession>
<dbReference type="EnsemblPlants" id="Pp3c3_37200V3.4">
    <property type="protein sequence ID" value="Pp3c3_37200V3.4"/>
    <property type="gene ID" value="Pp3c3_37200"/>
</dbReference>
<dbReference type="Proteomes" id="UP000006727">
    <property type="component" value="Chromosome 3"/>
</dbReference>
<dbReference type="Gramene" id="Pp3c3_37200V3.6">
    <property type="protein sequence ID" value="Pp3c3_37200V3.6"/>
    <property type="gene ID" value="Pp3c3_37200"/>
</dbReference>
<dbReference type="EnsemblPlants" id="Pp3c3_37200V3.1">
    <property type="protein sequence ID" value="Pp3c3_37200V3.1"/>
    <property type="gene ID" value="Pp3c3_37200"/>
</dbReference>
<dbReference type="PaxDb" id="3218-PP1S96_127V6.2"/>
<dbReference type="KEGG" id="ppp:112279910"/>
<evidence type="ECO:0000259" key="1">
    <source>
        <dbReference type="Pfam" id="PF12146"/>
    </source>
</evidence>
<dbReference type="GeneID" id="112279910"/>
<dbReference type="STRING" id="3218.A0A2K1KXI7"/>
<feature type="domain" description="Serine aminopeptidase S33" evidence="1">
    <location>
        <begin position="150"/>
        <end position="259"/>
    </location>
</feature>
<dbReference type="PANTHER" id="PTHR42886:SF53">
    <property type="entry name" value="ALPHA_BETA-HYDROLASES SUPERFAMILY PROTEIN"/>
    <property type="match status" value="1"/>
</dbReference>
<dbReference type="Gramene" id="Pp3c3_37200V3.1">
    <property type="protein sequence ID" value="Pp3c3_37200V3.1"/>
    <property type="gene ID" value="Pp3c3_37200"/>
</dbReference>
<dbReference type="OrthoDB" id="9988524at2759"/>
<dbReference type="AlphaFoldDB" id="A0A2K1KXI7"/>
<dbReference type="Pfam" id="PF12146">
    <property type="entry name" value="Hydrolase_4"/>
    <property type="match status" value="1"/>
</dbReference>
<dbReference type="EMBL" id="ABEU02000003">
    <property type="protein sequence ID" value="PNR58505.1"/>
    <property type="molecule type" value="Genomic_DNA"/>
</dbReference>
<organism evidence="2">
    <name type="scientific">Physcomitrium patens</name>
    <name type="common">Spreading-leaved earth moss</name>
    <name type="synonym">Physcomitrella patens</name>
    <dbReference type="NCBI Taxonomy" id="3218"/>
    <lineage>
        <taxon>Eukaryota</taxon>
        <taxon>Viridiplantae</taxon>
        <taxon>Streptophyta</taxon>
        <taxon>Embryophyta</taxon>
        <taxon>Bryophyta</taxon>
        <taxon>Bryophytina</taxon>
        <taxon>Bryopsida</taxon>
        <taxon>Funariidae</taxon>
        <taxon>Funariales</taxon>
        <taxon>Funariaceae</taxon>
        <taxon>Physcomitrium</taxon>
    </lineage>
</organism>
<dbReference type="Gene3D" id="3.40.50.1820">
    <property type="entry name" value="alpha/beta hydrolase"/>
    <property type="match status" value="1"/>
</dbReference>
<name>A0A2K1KXI7_PHYPA</name>
<proteinExistence type="predicted"/>
<reference evidence="2 4" key="2">
    <citation type="journal article" date="2018" name="Plant J.">
        <title>The Physcomitrella patens chromosome-scale assembly reveals moss genome structure and evolution.</title>
        <authorList>
            <person name="Lang D."/>
            <person name="Ullrich K.K."/>
            <person name="Murat F."/>
            <person name="Fuchs J."/>
            <person name="Jenkins J."/>
            <person name="Haas F.B."/>
            <person name="Piednoel M."/>
            <person name="Gundlach H."/>
            <person name="Van Bel M."/>
            <person name="Meyberg R."/>
            <person name="Vives C."/>
            <person name="Morata J."/>
            <person name="Symeonidi A."/>
            <person name="Hiss M."/>
            <person name="Muchero W."/>
            <person name="Kamisugi Y."/>
            <person name="Saleh O."/>
            <person name="Blanc G."/>
            <person name="Decker E.L."/>
            <person name="van Gessel N."/>
            <person name="Grimwood J."/>
            <person name="Hayes R.D."/>
            <person name="Graham S.W."/>
            <person name="Gunter L.E."/>
            <person name="McDaniel S.F."/>
            <person name="Hoernstein S.N.W."/>
            <person name="Larsson A."/>
            <person name="Li F.W."/>
            <person name="Perroud P.F."/>
            <person name="Phillips J."/>
            <person name="Ranjan P."/>
            <person name="Rokshar D.S."/>
            <person name="Rothfels C.J."/>
            <person name="Schneider L."/>
            <person name="Shu S."/>
            <person name="Stevenson D.W."/>
            <person name="Thummler F."/>
            <person name="Tillich M."/>
            <person name="Villarreal Aguilar J.C."/>
            <person name="Widiez T."/>
            <person name="Wong G.K."/>
            <person name="Wymore A."/>
            <person name="Zhang Y."/>
            <person name="Zimmer A.D."/>
            <person name="Quatrano R.S."/>
            <person name="Mayer K.F.X."/>
            <person name="Goodstein D."/>
            <person name="Casacuberta J.M."/>
            <person name="Vandepoele K."/>
            <person name="Reski R."/>
            <person name="Cuming A.C."/>
            <person name="Tuskan G.A."/>
            <person name="Maumus F."/>
            <person name="Salse J."/>
            <person name="Schmutz J."/>
            <person name="Rensing S.A."/>
        </authorList>
    </citation>
    <scope>NUCLEOTIDE SEQUENCE [LARGE SCALE GENOMIC DNA]</scope>
    <source>
        <strain evidence="3 4">cv. Gransden 2004</strain>
    </source>
</reference>
<keyword evidence="4" id="KW-1185">Reference proteome</keyword>
<gene>
    <name evidence="3" type="primary">LOC112279910</name>
    <name evidence="2" type="ORF">PHYPA_005500</name>
</gene>
<dbReference type="FunCoup" id="A0A2K1KXI7">
    <property type="interactions" value="936"/>
</dbReference>
<reference evidence="3" key="3">
    <citation type="submission" date="2020-12" db="UniProtKB">
        <authorList>
            <consortium name="EnsemblPlants"/>
        </authorList>
    </citation>
    <scope>IDENTIFICATION</scope>
</reference>
<evidence type="ECO:0000313" key="2">
    <source>
        <dbReference type="EMBL" id="PNR58505.1"/>
    </source>
</evidence>
<reference evidence="2 4" key="1">
    <citation type="journal article" date="2008" name="Science">
        <title>The Physcomitrella genome reveals evolutionary insights into the conquest of land by plants.</title>
        <authorList>
            <person name="Rensing S."/>
            <person name="Lang D."/>
            <person name="Zimmer A."/>
            <person name="Terry A."/>
            <person name="Salamov A."/>
            <person name="Shapiro H."/>
            <person name="Nishiyama T."/>
            <person name="Perroud P.-F."/>
            <person name="Lindquist E."/>
            <person name="Kamisugi Y."/>
            <person name="Tanahashi T."/>
            <person name="Sakakibara K."/>
            <person name="Fujita T."/>
            <person name="Oishi K."/>
            <person name="Shin-I T."/>
            <person name="Kuroki Y."/>
            <person name="Toyoda A."/>
            <person name="Suzuki Y."/>
            <person name="Hashimoto A."/>
            <person name="Yamaguchi K."/>
            <person name="Sugano A."/>
            <person name="Kohara Y."/>
            <person name="Fujiyama A."/>
            <person name="Anterola A."/>
            <person name="Aoki S."/>
            <person name="Ashton N."/>
            <person name="Barbazuk W.B."/>
            <person name="Barker E."/>
            <person name="Bennetzen J."/>
            <person name="Bezanilla M."/>
            <person name="Blankenship R."/>
            <person name="Cho S.H."/>
            <person name="Dutcher S."/>
            <person name="Estelle M."/>
            <person name="Fawcett J.A."/>
            <person name="Gundlach H."/>
            <person name="Hanada K."/>
            <person name="Heyl A."/>
            <person name="Hicks K.A."/>
            <person name="Hugh J."/>
            <person name="Lohr M."/>
            <person name="Mayer K."/>
            <person name="Melkozernov A."/>
            <person name="Murata T."/>
            <person name="Nelson D."/>
            <person name="Pils B."/>
            <person name="Prigge M."/>
            <person name="Reiss B."/>
            <person name="Renner T."/>
            <person name="Rombauts S."/>
            <person name="Rushton P."/>
            <person name="Sanderfoot A."/>
            <person name="Schween G."/>
            <person name="Shiu S.-H."/>
            <person name="Stueber K."/>
            <person name="Theodoulou F.L."/>
            <person name="Tu H."/>
            <person name="Van de Peer Y."/>
            <person name="Verrier P.J."/>
            <person name="Waters E."/>
            <person name="Wood A."/>
            <person name="Yang L."/>
            <person name="Cove D."/>
            <person name="Cuming A."/>
            <person name="Hasebe M."/>
            <person name="Lucas S."/>
            <person name="Mishler D.B."/>
            <person name="Reski R."/>
            <person name="Grigoriev I."/>
            <person name="Quatrano R.S."/>
            <person name="Boore J.L."/>
        </authorList>
    </citation>
    <scope>NUCLEOTIDE SEQUENCE [LARGE SCALE GENOMIC DNA]</scope>
    <source>
        <strain evidence="3 4">cv. Gransden 2004</strain>
    </source>
</reference>